<protein>
    <submittedName>
        <fullName evidence="4">SIT4 phosphatase-associated protein</fullName>
    </submittedName>
</protein>
<dbReference type="RefSeq" id="XP_001033240.3">
    <property type="nucleotide sequence ID" value="XM_001033240.3"/>
</dbReference>
<reference evidence="5" key="1">
    <citation type="journal article" date="2006" name="PLoS Biol.">
        <title>Macronuclear genome sequence of the ciliate Tetrahymena thermophila, a model eukaryote.</title>
        <authorList>
            <person name="Eisen J.A."/>
            <person name="Coyne R.S."/>
            <person name="Wu M."/>
            <person name="Wu D."/>
            <person name="Thiagarajan M."/>
            <person name="Wortman J.R."/>
            <person name="Badger J.H."/>
            <person name="Ren Q."/>
            <person name="Amedeo P."/>
            <person name="Jones K.M."/>
            <person name="Tallon L.J."/>
            <person name="Delcher A.L."/>
            <person name="Salzberg S.L."/>
            <person name="Silva J.C."/>
            <person name="Haas B.J."/>
            <person name="Majoros W.H."/>
            <person name="Farzad M."/>
            <person name="Carlton J.M."/>
            <person name="Smith R.K. Jr."/>
            <person name="Garg J."/>
            <person name="Pearlman R.E."/>
            <person name="Karrer K.M."/>
            <person name="Sun L."/>
            <person name="Manning G."/>
            <person name="Elde N.C."/>
            <person name="Turkewitz A.P."/>
            <person name="Asai D.J."/>
            <person name="Wilkes D.E."/>
            <person name="Wang Y."/>
            <person name="Cai H."/>
            <person name="Collins K."/>
            <person name="Stewart B.A."/>
            <person name="Lee S.R."/>
            <person name="Wilamowska K."/>
            <person name="Weinberg Z."/>
            <person name="Ruzzo W.L."/>
            <person name="Wloga D."/>
            <person name="Gaertig J."/>
            <person name="Frankel J."/>
            <person name="Tsao C.-C."/>
            <person name="Gorovsky M.A."/>
            <person name="Keeling P.J."/>
            <person name="Waller R.F."/>
            <person name="Patron N.J."/>
            <person name="Cherry J.M."/>
            <person name="Stover N.A."/>
            <person name="Krieger C.J."/>
            <person name="del Toro C."/>
            <person name="Ryder H.F."/>
            <person name="Williamson S.C."/>
            <person name="Barbeau R.A."/>
            <person name="Hamilton E.P."/>
            <person name="Orias E."/>
        </authorList>
    </citation>
    <scope>NUCLEOTIDE SEQUENCE [LARGE SCALE GENOMIC DNA]</scope>
    <source>
        <strain evidence="5">SB210</strain>
    </source>
</reference>
<dbReference type="Pfam" id="PF04499">
    <property type="entry name" value="SAPS"/>
    <property type="match status" value="1"/>
</dbReference>
<evidence type="ECO:0000256" key="3">
    <source>
        <dbReference type="SAM" id="MobiDB-lite"/>
    </source>
</evidence>
<dbReference type="InParanoid" id="I7MD65"/>
<proteinExistence type="inferred from homology"/>
<dbReference type="eggNOG" id="KOG2073">
    <property type="taxonomic scope" value="Eukaryota"/>
</dbReference>
<feature type="region of interest" description="Disordered" evidence="3">
    <location>
        <begin position="637"/>
        <end position="659"/>
    </location>
</feature>
<organism evidence="4 5">
    <name type="scientific">Tetrahymena thermophila (strain SB210)</name>
    <dbReference type="NCBI Taxonomy" id="312017"/>
    <lineage>
        <taxon>Eukaryota</taxon>
        <taxon>Sar</taxon>
        <taxon>Alveolata</taxon>
        <taxon>Ciliophora</taxon>
        <taxon>Intramacronucleata</taxon>
        <taxon>Oligohymenophorea</taxon>
        <taxon>Hymenostomatida</taxon>
        <taxon>Tetrahymenina</taxon>
        <taxon>Tetrahymenidae</taxon>
        <taxon>Tetrahymena</taxon>
    </lineage>
</organism>
<evidence type="ECO:0000313" key="4">
    <source>
        <dbReference type="EMBL" id="EAR85577.3"/>
    </source>
</evidence>
<feature type="compositionally biased region" description="Basic and acidic residues" evidence="3">
    <location>
        <begin position="232"/>
        <end position="242"/>
    </location>
</feature>
<dbReference type="EMBL" id="GG662536">
    <property type="protein sequence ID" value="EAR85577.3"/>
    <property type="molecule type" value="Genomic_DNA"/>
</dbReference>
<evidence type="ECO:0000313" key="5">
    <source>
        <dbReference type="Proteomes" id="UP000009168"/>
    </source>
</evidence>
<keyword evidence="5" id="KW-1185">Reference proteome</keyword>
<dbReference type="PANTHER" id="PTHR12634">
    <property type="entry name" value="SIT4 YEAST -ASSOCIATING PROTEIN-RELATED"/>
    <property type="match status" value="1"/>
</dbReference>
<dbReference type="STRING" id="312017.I7MD65"/>
<keyword evidence="2" id="KW-0131">Cell cycle</keyword>
<comment type="similarity">
    <text evidence="1">Belongs to the SAPS family.</text>
</comment>
<feature type="compositionally biased region" description="Basic and acidic residues" evidence="3">
    <location>
        <begin position="119"/>
        <end position="147"/>
    </location>
</feature>
<evidence type="ECO:0000256" key="1">
    <source>
        <dbReference type="ARBA" id="ARBA00006180"/>
    </source>
</evidence>
<gene>
    <name evidence="4" type="ORF">TTHERM_00419800</name>
</gene>
<dbReference type="GO" id="GO:0019888">
    <property type="term" value="F:protein phosphatase regulator activity"/>
    <property type="evidence" value="ECO:0007669"/>
    <property type="project" value="TreeGrafter"/>
</dbReference>
<dbReference type="eggNOG" id="KOG1716">
    <property type="taxonomic scope" value="Eukaryota"/>
</dbReference>
<dbReference type="GO" id="GO:0019903">
    <property type="term" value="F:protein phosphatase binding"/>
    <property type="evidence" value="ECO:0007669"/>
    <property type="project" value="InterPro"/>
</dbReference>
<dbReference type="InterPro" id="IPR007587">
    <property type="entry name" value="SAPS"/>
</dbReference>
<dbReference type="OrthoDB" id="307647at2759"/>
<feature type="compositionally biased region" description="Basic and acidic residues" evidence="3">
    <location>
        <begin position="154"/>
        <end position="205"/>
    </location>
</feature>
<feature type="region of interest" description="Disordered" evidence="3">
    <location>
        <begin position="680"/>
        <end position="718"/>
    </location>
</feature>
<dbReference type="KEGG" id="tet:TTHERM_00419800"/>
<dbReference type="PANTHER" id="PTHR12634:SF8">
    <property type="entry name" value="FIERY MOUNTAIN, ISOFORM D"/>
    <property type="match status" value="1"/>
</dbReference>
<evidence type="ECO:0000256" key="2">
    <source>
        <dbReference type="ARBA" id="ARBA00023306"/>
    </source>
</evidence>
<sequence>MFYGGGLWGYFNQSCLDNLFSKSDFTVEMLLDEDNIINDVKMNQNKFADFMISHPKYLQDMIKYAITMPSEDDDDKKKHKYPFISSELLGIQIQKLQEFLFSQNQLHDDQSEYSDVPTDDNKSLDKSVEEKKSQETDEIKDDSHSNDQESTNDSVKKQEEASNEEKVEGEKEQDKNQEACPKEEQKDENRGSENHEEVKEVKEDGSTEEQNQLKGAIEEHVMEDTPENTKSSNDENKQPESKQIKGKDLLNLLFSFLETDEDIDSTSAGYFNKIVMHLISSREGYFWKYLEPNPKIIDNMMKHFYLKSISKIIFFLIASDGIDLDPDIFIKQRVQVIKQLYQKFQESNDHEVLLNIQEILVQINSTSLRPQSFEVKRQLYNQEHIDVLIESITNHKASFSQASLILSSFLDHYRQTMFNDNSNEDTENYCSDGLNFGRKNDETISKEFPLEYIQTKTGLLIKALMEENFNIEVPKHETQYGTEVQPFGLNRVKLLHLILCLLKTENQVVNDAIVQNGFFEYLLKLIIKHEWNNILHNQIEQIFNESFKIAMKDEKVRAEIISGAKFLDFIVQNGKDFKTQPGTSKKQINKGYVCMIVNFANQIEEQKEKFQWLQDAVDRTEGWANFVNGSLKETNELHKRDLGNDDPRKRKESEDSIPNTDISIKEIYMKFISMYQNKTEDEPKFNNDDDNDEQDNKNSNSSESPESKPENEQTDNGLDTINFWKLNLNYNVDTLMKEL</sequence>
<name>I7MD65_TETTS</name>
<accession>I7MD65</accession>
<dbReference type="AlphaFoldDB" id="I7MD65"/>
<dbReference type="Proteomes" id="UP000009168">
    <property type="component" value="Unassembled WGS sequence"/>
</dbReference>
<dbReference type="GeneID" id="7824480"/>
<feature type="region of interest" description="Disordered" evidence="3">
    <location>
        <begin position="108"/>
        <end position="242"/>
    </location>
</feature>
<feature type="compositionally biased region" description="Basic and acidic residues" evidence="3">
    <location>
        <begin position="637"/>
        <end position="654"/>
    </location>
</feature>